<evidence type="ECO:0000313" key="2">
    <source>
        <dbReference type="Proteomes" id="UP001147760"/>
    </source>
</evidence>
<dbReference type="Proteomes" id="UP001147760">
    <property type="component" value="Unassembled WGS sequence"/>
</dbReference>
<reference evidence="1" key="1">
    <citation type="submission" date="2022-12" db="EMBL/GenBank/DDBJ databases">
        <authorList>
            <person name="Petersen C."/>
        </authorList>
    </citation>
    <scope>NUCLEOTIDE SEQUENCE</scope>
    <source>
        <strain evidence="1">IBT 17660</strain>
    </source>
</reference>
<dbReference type="OrthoDB" id="429143at2759"/>
<reference evidence="1" key="2">
    <citation type="journal article" date="2023" name="IMA Fungus">
        <title>Comparative genomic study of the Penicillium genus elucidates a diverse pangenome and 15 lateral gene transfer events.</title>
        <authorList>
            <person name="Petersen C."/>
            <person name="Sorensen T."/>
            <person name="Nielsen M.R."/>
            <person name="Sondergaard T.E."/>
            <person name="Sorensen J.L."/>
            <person name="Fitzpatrick D.A."/>
            <person name="Frisvad J.C."/>
            <person name="Nielsen K.L."/>
        </authorList>
    </citation>
    <scope>NUCLEOTIDE SEQUENCE</scope>
    <source>
        <strain evidence="1">IBT 17660</strain>
    </source>
</reference>
<dbReference type="InterPro" id="IPR015813">
    <property type="entry name" value="Pyrv/PenolPyrv_kinase-like_dom"/>
</dbReference>
<dbReference type="InterPro" id="IPR039556">
    <property type="entry name" value="ICL/PEPM"/>
</dbReference>
<dbReference type="AlphaFoldDB" id="A0A9X0BIQ6"/>
<dbReference type="PANTHER" id="PTHR42905">
    <property type="entry name" value="PHOSPHOENOLPYRUVATE CARBOXYLASE"/>
    <property type="match status" value="1"/>
</dbReference>
<dbReference type="CDD" id="cd00377">
    <property type="entry name" value="ICL_PEPM"/>
    <property type="match status" value="1"/>
</dbReference>
<evidence type="ECO:0008006" key="3">
    <source>
        <dbReference type="Google" id="ProtNLM"/>
    </source>
</evidence>
<dbReference type="EMBL" id="JAPWDO010000006">
    <property type="protein sequence ID" value="KAJ5466330.1"/>
    <property type="molecule type" value="Genomic_DNA"/>
</dbReference>
<dbReference type="InterPro" id="IPR040442">
    <property type="entry name" value="Pyrv_kinase-like_dom_sf"/>
</dbReference>
<dbReference type="PANTHER" id="PTHR42905:SF16">
    <property type="entry name" value="CARBOXYPHOSPHONOENOLPYRUVATE PHOSPHONOMUTASE-LIKE PROTEIN (AFU_ORTHOLOGUE AFUA_5G07230)"/>
    <property type="match status" value="1"/>
</dbReference>
<accession>A0A9X0BIQ6</accession>
<organism evidence="1 2">
    <name type="scientific">Penicillium desertorum</name>
    <dbReference type="NCBI Taxonomy" id="1303715"/>
    <lineage>
        <taxon>Eukaryota</taxon>
        <taxon>Fungi</taxon>
        <taxon>Dikarya</taxon>
        <taxon>Ascomycota</taxon>
        <taxon>Pezizomycotina</taxon>
        <taxon>Eurotiomycetes</taxon>
        <taxon>Eurotiomycetidae</taxon>
        <taxon>Eurotiales</taxon>
        <taxon>Aspergillaceae</taxon>
        <taxon>Penicillium</taxon>
    </lineage>
</organism>
<keyword evidence="2" id="KW-1185">Reference proteome</keyword>
<sequence length="262" mass="27635">MSRSQNDIAKDFRALHSPQDPLILTNVWDASTASAIASLPTTRAIATASFAIAACLGVDDDNLTKAQNLASLKIIVSAAHKVNPALPVTADLQDGYDKDLPSLAATVKEVIALGAVGCNLEDMDNAAGTLRPLDEAVARVRTVVEAAKDAGVPDFALNARTDVLSQEGTTLDDAIARGKAFLEAGACTVFVWGGPKGRGVSKEEVKILVREFEGRVNVMMLLGEGFLGPQEIRQLGVARVSIGPGLWMFAMKAVKEQAKLLV</sequence>
<comment type="caution">
    <text evidence="1">The sequence shown here is derived from an EMBL/GenBank/DDBJ whole genome shotgun (WGS) entry which is preliminary data.</text>
</comment>
<dbReference type="SUPFAM" id="SSF51621">
    <property type="entry name" value="Phosphoenolpyruvate/pyruvate domain"/>
    <property type="match status" value="1"/>
</dbReference>
<dbReference type="Pfam" id="PF13714">
    <property type="entry name" value="PEP_mutase"/>
    <property type="match status" value="1"/>
</dbReference>
<gene>
    <name evidence="1" type="ORF">N7530_010117</name>
</gene>
<evidence type="ECO:0000313" key="1">
    <source>
        <dbReference type="EMBL" id="KAJ5466330.1"/>
    </source>
</evidence>
<protein>
    <recommendedName>
        <fullName evidence="3">Carboxyphosphonoenolpyruvate phosphonomutase-like protein</fullName>
    </recommendedName>
</protein>
<dbReference type="Gene3D" id="3.20.20.60">
    <property type="entry name" value="Phosphoenolpyruvate-binding domains"/>
    <property type="match status" value="1"/>
</dbReference>
<dbReference type="GO" id="GO:0003824">
    <property type="term" value="F:catalytic activity"/>
    <property type="evidence" value="ECO:0007669"/>
    <property type="project" value="InterPro"/>
</dbReference>
<proteinExistence type="predicted"/>
<name>A0A9X0BIQ6_9EURO</name>